<comment type="similarity">
    <text evidence="1">Belongs to the TMA16 family.</text>
</comment>
<evidence type="ECO:0000313" key="2">
    <source>
        <dbReference type="EMBL" id="KAH6900213.1"/>
    </source>
</evidence>
<evidence type="ECO:0000313" key="3">
    <source>
        <dbReference type="Proteomes" id="UP000777438"/>
    </source>
</evidence>
<evidence type="ECO:0000256" key="1">
    <source>
        <dbReference type="ARBA" id="ARBA00034127"/>
    </source>
</evidence>
<accession>A0A9P9AXG9</accession>
<dbReference type="AlphaFoldDB" id="A0A9P9AXG9"/>
<protein>
    <recommendedName>
        <fullName evidence="4">Translation machinery-associated protein 16</fullName>
    </recommendedName>
</protein>
<dbReference type="PANTHER" id="PTHR13349:SF2">
    <property type="entry name" value="TRANSLATION MACHINERY-ASSOCIATED PROTEIN 16"/>
    <property type="match status" value="1"/>
</dbReference>
<gene>
    <name evidence="2" type="ORF">B0T10DRAFT_19042</name>
</gene>
<dbReference type="PANTHER" id="PTHR13349">
    <property type="entry name" value="TRANSLATION MACHINERY-ASSOCIATED PROTEIN 16"/>
    <property type="match status" value="1"/>
</dbReference>
<comment type="caution">
    <text evidence="2">The sequence shown here is derived from an EMBL/GenBank/DDBJ whole genome shotgun (WGS) entry which is preliminary data.</text>
</comment>
<dbReference type="GO" id="GO:0005634">
    <property type="term" value="C:nucleus"/>
    <property type="evidence" value="ECO:0007669"/>
    <property type="project" value="TreeGrafter"/>
</dbReference>
<dbReference type="InterPro" id="IPR038356">
    <property type="entry name" value="Tma16_sf"/>
</dbReference>
<dbReference type="Proteomes" id="UP000777438">
    <property type="component" value="Unassembled WGS sequence"/>
</dbReference>
<dbReference type="EMBL" id="JAGPYM010000001">
    <property type="protein sequence ID" value="KAH6900213.1"/>
    <property type="molecule type" value="Genomic_DNA"/>
</dbReference>
<dbReference type="InterPro" id="IPR021346">
    <property type="entry name" value="Tma16"/>
</dbReference>
<keyword evidence="3" id="KW-1185">Reference proteome</keyword>
<sequence length="201" mass="22821">MPGMLHKTRKQIAKKRGGVINALHEKSRDSLRLHKAGVRDQRIEKLAASRTKKERPLIDRVKFFQQALRVKGVQDANTAPELDVVQSMIHSFVHQHDEEYDAVKKTRRAGRPASAKEDLLKVKISNLETEYKQGFCTCHLDHIGIAFRSLSNFILVLPDVLTSENANALLLWEGSWSYLPQLKWVKVNSEGQVRDAAFPSS</sequence>
<proteinExistence type="inferred from homology"/>
<dbReference type="OrthoDB" id="270284at2759"/>
<name>A0A9P9AXG9_9HYPO</name>
<evidence type="ECO:0008006" key="4">
    <source>
        <dbReference type="Google" id="ProtNLM"/>
    </source>
</evidence>
<organism evidence="2 3">
    <name type="scientific">Thelonectria olida</name>
    <dbReference type="NCBI Taxonomy" id="1576542"/>
    <lineage>
        <taxon>Eukaryota</taxon>
        <taxon>Fungi</taxon>
        <taxon>Dikarya</taxon>
        <taxon>Ascomycota</taxon>
        <taxon>Pezizomycotina</taxon>
        <taxon>Sordariomycetes</taxon>
        <taxon>Hypocreomycetidae</taxon>
        <taxon>Hypocreales</taxon>
        <taxon>Nectriaceae</taxon>
        <taxon>Thelonectria</taxon>
    </lineage>
</organism>
<dbReference type="Pfam" id="PF11176">
    <property type="entry name" value="Tma16"/>
    <property type="match status" value="1"/>
</dbReference>
<reference evidence="2 3" key="1">
    <citation type="journal article" date="2021" name="Nat. Commun.">
        <title>Genetic determinants of endophytism in the Arabidopsis root mycobiome.</title>
        <authorList>
            <person name="Mesny F."/>
            <person name="Miyauchi S."/>
            <person name="Thiergart T."/>
            <person name="Pickel B."/>
            <person name="Atanasova L."/>
            <person name="Karlsson M."/>
            <person name="Huettel B."/>
            <person name="Barry K.W."/>
            <person name="Haridas S."/>
            <person name="Chen C."/>
            <person name="Bauer D."/>
            <person name="Andreopoulos W."/>
            <person name="Pangilinan J."/>
            <person name="LaButti K."/>
            <person name="Riley R."/>
            <person name="Lipzen A."/>
            <person name="Clum A."/>
            <person name="Drula E."/>
            <person name="Henrissat B."/>
            <person name="Kohler A."/>
            <person name="Grigoriev I.V."/>
            <person name="Martin F.M."/>
            <person name="Hacquard S."/>
        </authorList>
    </citation>
    <scope>NUCLEOTIDE SEQUENCE [LARGE SCALE GENOMIC DNA]</scope>
    <source>
        <strain evidence="2 3">MPI-CAGE-CH-0241</strain>
    </source>
</reference>
<dbReference type="Gene3D" id="1.20.1440.170">
    <property type="entry name" value="Translation machinery-associated protein 16-like"/>
    <property type="match status" value="1"/>
</dbReference>